<dbReference type="PROSITE" id="PS00113">
    <property type="entry name" value="ADENYLATE_KINASE"/>
    <property type="match status" value="1"/>
</dbReference>
<accession>A0A8T0HU93</accession>
<keyword evidence="9" id="KW-1185">Reference proteome</keyword>
<dbReference type="EMBL" id="CM026426">
    <property type="protein sequence ID" value="KAG0574048.1"/>
    <property type="molecule type" value="Genomic_DNA"/>
</dbReference>
<evidence type="ECO:0000256" key="7">
    <source>
        <dbReference type="SAM" id="MobiDB-lite"/>
    </source>
</evidence>
<evidence type="ECO:0000313" key="8">
    <source>
        <dbReference type="EMBL" id="KAG0574048.1"/>
    </source>
</evidence>
<evidence type="ECO:0000256" key="3">
    <source>
        <dbReference type="ARBA" id="ARBA00022679"/>
    </source>
</evidence>
<feature type="compositionally biased region" description="Basic residues" evidence="7">
    <location>
        <begin position="229"/>
        <end position="238"/>
    </location>
</feature>
<dbReference type="SUPFAM" id="SSF52540">
    <property type="entry name" value="P-loop containing nucleoside triphosphate hydrolases"/>
    <property type="match status" value="1"/>
</dbReference>
<evidence type="ECO:0000256" key="6">
    <source>
        <dbReference type="RuleBase" id="RU003330"/>
    </source>
</evidence>
<keyword evidence="5 6" id="KW-0418">Kinase</keyword>
<evidence type="ECO:0000256" key="2">
    <source>
        <dbReference type="ARBA" id="ARBA00012955"/>
    </source>
</evidence>
<sequence>MGASSSKASNFSDAGPKDKPIIMVLGGPGTGKGTQCGRMVKEFGFKHISLGEILRKEVKNRSQIGEEYASIMKEGKLVPLDMTLRLMKNAIEQSNDASGYILDGFPRAVNQAKGFTKQVKAPSLVLYLHAPHEVLKHRLMQRGQISGRADDNAETIRKRLATFKKQSLPVVTYYEKTNTTVKRVCTITTTDDIYNQVREAVRHAIFSPERLRRHVRRRKISSQRESARGKRRRGKSKKISMEDCPGHPEGSPVGPVPTQECIVM</sequence>
<dbReference type="InterPro" id="IPR000850">
    <property type="entry name" value="Adenylat/UMP-CMP_kin"/>
</dbReference>
<dbReference type="GO" id="GO:0005524">
    <property type="term" value="F:ATP binding"/>
    <property type="evidence" value="ECO:0007669"/>
    <property type="project" value="InterPro"/>
</dbReference>
<dbReference type="PRINTS" id="PR00094">
    <property type="entry name" value="ADENYLTKNASE"/>
</dbReference>
<dbReference type="Proteomes" id="UP000822688">
    <property type="component" value="Chromosome V"/>
</dbReference>
<dbReference type="Gene3D" id="3.40.50.300">
    <property type="entry name" value="P-loop containing nucleotide triphosphate hydrolases"/>
    <property type="match status" value="1"/>
</dbReference>
<dbReference type="InterPro" id="IPR033690">
    <property type="entry name" value="Adenylat_kinase_CS"/>
</dbReference>
<dbReference type="CDD" id="cd01428">
    <property type="entry name" value="ADK"/>
    <property type="match status" value="1"/>
</dbReference>
<proteinExistence type="inferred from homology"/>
<evidence type="ECO:0000256" key="1">
    <source>
        <dbReference type="ARBA" id="ARBA00007220"/>
    </source>
</evidence>
<evidence type="ECO:0000313" key="9">
    <source>
        <dbReference type="Proteomes" id="UP000822688"/>
    </source>
</evidence>
<feature type="region of interest" description="Disordered" evidence="7">
    <location>
        <begin position="216"/>
        <end position="264"/>
    </location>
</feature>
<dbReference type="HAMAP" id="MF_00235">
    <property type="entry name" value="Adenylate_kinase_Adk"/>
    <property type="match status" value="1"/>
</dbReference>
<dbReference type="AlphaFoldDB" id="A0A8T0HU93"/>
<protein>
    <recommendedName>
        <fullName evidence="2">adenylate kinase</fullName>
        <ecNumber evidence="2">2.7.4.3</ecNumber>
    </recommendedName>
</protein>
<dbReference type="EC" id="2.7.4.3" evidence="2"/>
<dbReference type="InterPro" id="IPR027417">
    <property type="entry name" value="P-loop_NTPase"/>
</dbReference>
<comment type="similarity">
    <text evidence="1 6">Belongs to the adenylate kinase family.</text>
</comment>
<organism evidence="8 9">
    <name type="scientific">Ceratodon purpureus</name>
    <name type="common">Fire moss</name>
    <name type="synonym">Dicranum purpureum</name>
    <dbReference type="NCBI Taxonomy" id="3225"/>
    <lineage>
        <taxon>Eukaryota</taxon>
        <taxon>Viridiplantae</taxon>
        <taxon>Streptophyta</taxon>
        <taxon>Embryophyta</taxon>
        <taxon>Bryophyta</taxon>
        <taxon>Bryophytina</taxon>
        <taxon>Bryopsida</taxon>
        <taxon>Dicranidae</taxon>
        <taxon>Pseudoditrichales</taxon>
        <taxon>Ditrichaceae</taxon>
        <taxon>Ceratodon</taxon>
    </lineage>
</organism>
<keyword evidence="4" id="KW-0547">Nucleotide-binding</keyword>
<dbReference type="Pfam" id="PF00406">
    <property type="entry name" value="ADK"/>
    <property type="match status" value="1"/>
</dbReference>
<evidence type="ECO:0000256" key="5">
    <source>
        <dbReference type="ARBA" id="ARBA00022777"/>
    </source>
</evidence>
<dbReference type="GO" id="GO:0004017">
    <property type="term" value="F:AMP kinase activity"/>
    <property type="evidence" value="ECO:0007669"/>
    <property type="project" value="UniProtKB-EC"/>
</dbReference>
<comment type="caution">
    <text evidence="8">The sequence shown here is derived from an EMBL/GenBank/DDBJ whole genome shotgun (WGS) entry which is preliminary data.</text>
</comment>
<keyword evidence="3 6" id="KW-0808">Transferase</keyword>
<gene>
    <name evidence="8" type="ORF">KC19_VG230600</name>
</gene>
<reference evidence="8" key="1">
    <citation type="submission" date="2020-06" db="EMBL/GenBank/DDBJ databases">
        <title>WGS assembly of Ceratodon purpureus strain R40.</title>
        <authorList>
            <person name="Carey S.B."/>
            <person name="Jenkins J."/>
            <person name="Shu S."/>
            <person name="Lovell J.T."/>
            <person name="Sreedasyam A."/>
            <person name="Maumus F."/>
            <person name="Tiley G.P."/>
            <person name="Fernandez-Pozo N."/>
            <person name="Barry K."/>
            <person name="Chen C."/>
            <person name="Wang M."/>
            <person name="Lipzen A."/>
            <person name="Daum C."/>
            <person name="Saski C.A."/>
            <person name="Payton A.C."/>
            <person name="Mcbreen J.C."/>
            <person name="Conrad R.E."/>
            <person name="Kollar L.M."/>
            <person name="Olsson S."/>
            <person name="Huttunen S."/>
            <person name="Landis J.B."/>
            <person name="Wickett N.J."/>
            <person name="Johnson M.G."/>
            <person name="Rensing S.A."/>
            <person name="Grimwood J."/>
            <person name="Schmutz J."/>
            <person name="Mcdaniel S.F."/>
        </authorList>
    </citation>
    <scope>NUCLEOTIDE SEQUENCE</scope>
    <source>
        <strain evidence="8">R40</strain>
    </source>
</reference>
<dbReference type="PANTHER" id="PTHR23359">
    <property type="entry name" value="NUCLEOTIDE KINASE"/>
    <property type="match status" value="1"/>
</dbReference>
<name>A0A8T0HU93_CERPU</name>
<evidence type="ECO:0000256" key="4">
    <source>
        <dbReference type="ARBA" id="ARBA00022741"/>
    </source>
</evidence>